<reference evidence="2 3" key="1">
    <citation type="submission" date="2019-04" db="EMBL/GenBank/DDBJ databases">
        <title>Crypto-aerobic microbial life in anoxic (sulfidic) marine sediments.</title>
        <authorList>
            <person name="Bhattacharya S."/>
            <person name="Roy C."/>
            <person name="Mondal N."/>
            <person name="Sarkar J."/>
            <person name="Mandal S."/>
            <person name="Rameez M.J."/>
            <person name="Ghosh W."/>
        </authorList>
    </citation>
    <scope>NUCLEOTIDE SEQUENCE [LARGE SCALE GENOMIC DNA]</scope>
    <source>
        <strain evidence="2 3">SBBB</strain>
    </source>
</reference>
<organism evidence="2 3">
    <name type="scientific">Halopseudomonas bauzanensis</name>
    <dbReference type="NCBI Taxonomy" id="653930"/>
    <lineage>
        <taxon>Bacteria</taxon>
        <taxon>Pseudomonadati</taxon>
        <taxon>Pseudomonadota</taxon>
        <taxon>Gammaproteobacteria</taxon>
        <taxon>Pseudomonadales</taxon>
        <taxon>Pseudomonadaceae</taxon>
        <taxon>Halopseudomonas</taxon>
    </lineage>
</organism>
<dbReference type="Pfam" id="PF12697">
    <property type="entry name" value="Abhydrolase_6"/>
    <property type="match status" value="1"/>
</dbReference>
<evidence type="ECO:0000313" key="2">
    <source>
        <dbReference type="EMBL" id="TKA92863.1"/>
    </source>
</evidence>
<dbReference type="RefSeq" id="WP_136868577.1">
    <property type="nucleotide sequence ID" value="NZ_SWAV01000001.1"/>
</dbReference>
<evidence type="ECO:0000313" key="3">
    <source>
        <dbReference type="Proteomes" id="UP000305198"/>
    </source>
</evidence>
<protein>
    <submittedName>
        <fullName evidence="2">Alpha/beta hydrolase</fullName>
    </submittedName>
</protein>
<dbReference type="Proteomes" id="UP000305198">
    <property type="component" value="Unassembled WGS sequence"/>
</dbReference>
<dbReference type="GO" id="GO:0016787">
    <property type="term" value="F:hydrolase activity"/>
    <property type="evidence" value="ECO:0007669"/>
    <property type="project" value="UniProtKB-KW"/>
</dbReference>
<dbReference type="Gene3D" id="3.40.50.1820">
    <property type="entry name" value="alpha/beta hydrolase"/>
    <property type="match status" value="1"/>
</dbReference>
<gene>
    <name evidence="2" type="ORF">FA869_01350</name>
</gene>
<dbReference type="InterPro" id="IPR029058">
    <property type="entry name" value="AB_hydrolase_fold"/>
</dbReference>
<accession>A0A4U0YUT6</accession>
<feature type="domain" description="AB hydrolase-1" evidence="1">
    <location>
        <begin position="120"/>
        <end position="303"/>
    </location>
</feature>
<sequence length="310" mass="35012">MGLFTGVVILVLLAGWFTHSWLLDRPVPQRQAVPMEVDIYRVGEAFIARRRSQNPVSSVVVMHGFLENPLYFTRYYQDPSIELIMLTSAGYHLPLQTPVFQQPPWKATPALATGTIVGDAQVLNLALEHLVTTNTVRVHGHSRGGAVVLEAARQRPELFEPVEVILEAPVLPQGQLYQPTSKIVHWLMPLVHLLWQHKPAGILRSPIWGPLDDSFKRELILAMPFNPRRSRVLMTNTRDIADWMTNTGPDIYRHVRRGAVLVPDRDRVLQSEAMLDSARQAENLQIIEVPDGSHFVLLDNPEAIPPLIRN</sequence>
<name>A0A4U0YUT6_9GAMM</name>
<keyword evidence="2" id="KW-0378">Hydrolase</keyword>
<dbReference type="EMBL" id="SWAV01000001">
    <property type="protein sequence ID" value="TKA92863.1"/>
    <property type="molecule type" value="Genomic_DNA"/>
</dbReference>
<comment type="caution">
    <text evidence="2">The sequence shown here is derived from an EMBL/GenBank/DDBJ whole genome shotgun (WGS) entry which is preliminary data.</text>
</comment>
<dbReference type="AlphaFoldDB" id="A0A4U0YUT6"/>
<evidence type="ECO:0000259" key="1">
    <source>
        <dbReference type="Pfam" id="PF12697"/>
    </source>
</evidence>
<dbReference type="InterPro" id="IPR000073">
    <property type="entry name" value="AB_hydrolase_1"/>
</dbReference>
<dbReference type="SUPFAM" id="SSF53474">
    <property type="entry name" value="alpha/beta-Hydrolases"/>
    <property type="match status" value="1"/>
</dbReference>
<proteinExistence type="predicted"/>